<keyword evidence="6" id="KW-0809">Transit peptide</keyword>
<keyword evidence="3" id="KW-0150">Chloroplast</keyword>
<dbReference type="PANTHER" id="PTHR31793">
    <property type="entry name" value="4-HYDROXYBENZOYL-COA THIOESTERASE FAMILY MEMBER"/>
    <property type="match status" value="1"/>
</dbReference>
<evidence type="ECO:0000313" key="9">
    <source>
        <dbReference type="EMBL" id="CAH9146340.1"/>
    </source>
</evidence>
<dbReference type="EMBL" id="CAMAPF010000203">
    <property type="protein sequence ID" value="CAH9113053.1"/>
    <property type="molecule type" value="Genomic_DNA"/>
</dbReference>
<dbReference type="GO" id="GO:0009507">
    <property type="term" value="C:chloroplast"/>
    <property type="evidence" value="ECO:0007669"/>
    <property type="project" value="UniProtKB-SubCell"/>
</dbReference>
<evidence type="ECO:0000256" key="5">
    <source>
        <dbReference type="ARBA" id="ARBA00022801"/>
    </source>
</evidence>
<comment type="similarity">
    <text evidence="2">Belongs to the 4-hydroxybenzoyl-CoA thioesterase family.</text>
</comment>
<dbReference type="Pfam" id="PF13279">
    <property type="entry name" value="4HBT_2"/>
    <property type="match status" value="1"/>
</dbReference>
<protein>
    <recommendedName>
        <fullName evidence="11">Thioesterase domain-containing protein</fullName>
    </recommendedName>
</protein>
<comment type="caution">
    <text evidence="9">The sequence shown here is derived from an EMBL/GenBank/DDBJ whole genome shotgun (WGS) entry which is preliminary data.</text>
</comment>
<evidence type="ECO:0000256" key="6">
    <source>
        <dbReference type="ARBA" id="ARBA00022946"/>
    </source>
</evidence>
<dbReference type="EMBL" id="CAMAPF010001102">
    <property type="protein sequence ID" value="CAH9146340.1"/>
    <property type="molecule type" value="Genomic_DNA"/>
</dbReference>
<organism evidence="9 10">
    <name type="scientific">Cuscuta epithymum</name>
    <dbReference type="NCBI Taxonomy" id="186058"/>
    <lineage>
        <taxon>Eukaryota</taxon>
        <taxon>Viridiplantae</taxon>
        <taxon>Streptophyta</taxon>
        <taxon>Embryophyta</taxon>
        <taxon>Tracheophyta</taxon>
        <taxon>Spermatophyta</taxon>
        <taxon>Magnoliopsida</taxon>
        <taxon>eudicotyledons</taxon>
        <taxon>Gunneridae</taxon>
        <taxon>Pentapetalae</taxon>
        <taxon>asterids</taxon>
        <taxon>lamiids</taxon>
        <taxon>Solanales</taxon>
        <taxon>Convolvulaceae</taxon>
        <taxon>Cuscuteae</taxon>
        <taxon>Cuscuta</taxon>
        <taxon>Cuscuta subgen. Cuscuta</taxon>
    </lineage>
</organism>
<evidence type="ECO:0000256" key="7">
    <source>
        <dbReference type="ARBA" id="ARBA00023098"/>
    </source>
</evidence>
<evidence type="ECO:0008006" key="11">
    <source>
        <dbReference type="Google" id="ProtNLM"/>
    </source>
</evidence>
<dbReference type="Proteomes" id="UP001152523">
    <property type="component" value="Unassembled WGS sequence"/>
</dbReference>
<dbReference type="FunFam" id="3.10.129.10:FF:000037">
    <property type="entry name" value="acyl-acyl carrier protein thioesterase ATL3, chloroplastic"/>
    <property type="match status" value="1"/>
</dbReference>
<evidence type="ECO:0000256" key="2">
    <source>
        <dbReference type="ARBA" id="ARBA00005953"/>
    </source>
</evidence>
<evidence type="ECO:0000256" key="1">
    <source>
        <dbReference type="ARBA" id="ARBA00004229"/>
    </source>
</evidence>
<evidence type="ECO:0000256" key="3">
    <source>
        <dbReference type="ARBA" id="ARBA00022528"/>
    </source>
</evidence>
<accession>A0AAV0GEJ5</accession>
<keyword evidence="5" id="KW-0378">Hydrolase</keyword>
<dbReference type="CDD" id="cd00586">
    <property type="entry name" value="4HBT"/>
    <property type="match status" value="1"/>
</dbReference>
<dbReference type="InterPro" id="IPR050563">
    <property type="entry name" value="4-hydroxybenzoyl-CoA_TE"/>
</dbReference>
<evidence type="ECO:0000313" key="10">
    <source>
        <dbReference type="Proteomes" id="UP001152523"/>
    </source>
</evidence>
<reference evidence="9" key="1">
    <citation type="submission" date="2022-07" db="EMBL/GenBank/DDBJ databases">
        <authorList>
            <person name="Macas J."/>
            <person name="Novak P."/>
            <person name="Neumann P."/>
        </authorList>
    </citation>
    <scope>NUCLEOTIDE SEQUENCE</scope>
</reference>
<comment type="subcellular location">
    <subcellularLocation>
        <location evidence="1">Plastid</location>
        <location evidence="1">Chloroplast</location>
    </subcellularLocation>
</comment>
<dbReference type="AlphaFoldDB" id="A0AAV0GEJ5"/>
<dbReference type="GO" id="GO:0006629">
    <property type="term" value="P:lipid metabolic process"/>
    <property type="evidence" value="ECO:0007669"/>
    <property type="project" value="UniProtKB-KW"/>
</dbReference>
<dbReference type="Gene3D" id="3.10.129.10">
    <property type="entry name" value="Hotdog Thioesterase"/>
    <property type="match status" value="1"/>
</dbReference>
<dbReference type="GO" id="GO:0016297">
    <property type="term" value="F:fatty acyl-[ACP] hydrolase activity"/>
    <property type="evidence" value="ECO:0007669"/>
    <property type="project" value="UniProtKB-ARBA"/>
</dbReference>
<evidence type="ECO:0000256" key="4">
    <source>
        <dbReference type="ARBA" id="ARBA00022640"/>
    </source>
</evidence>
<gene>
    <name evidence="8" type="ORF">CEPIT_LOCUS20157</name>
    <name evidence="9" type="ORF">CEPIT_LOCUS42914</name>
</gene>
<keyword evidence="7" id="KW-0443">Lipid metabolism</keyword>
<keyword evidence="4" id="KW-0934">Plastid</keyword>
<dbReference type="SUPFAM" id="SSF54637">
    <property type="entry name" value="Thioesterase/thiol ester dehydrase-isomerase"/>
    <property type="match status" value="1"/>
</dbReference>
<proteinExistence type="inferred from homology"/>
<dbReference type="InterPro" id="IPR029069">
    <property type="entry name" value="HotDog_dom_sf"/>
</dbReference>
<sequence length="208" mass="23471">MSRSLISHSMHVASPVPRKKPDFPIFHRPSARFTASLCPQLRLPMFLRSAATPARSCAALAFDFKGGQGMVGLHEVELKVRDYELDQYGVVNNAVYASYCQHARHELLERIGVNADAVARSGDALALSELSLKFLAPVRSGDRFVVKVKIYDSSAARLFFEHFIFKLPNEEPILEARGVAVWLNKSYRPVRLPAEVRAKFVRFLREEE</sequence>
<evidence type="ECO:0000313" key="8">
    <source>
        <dbReference type="EMBL" id="CAH9113053.1"/>
    </source>
</evidence>
<name>A0AAV0GEJ5_9ASTE</name>
<keyword evidence="10" id="KW-1185">Reference proteome</keyword>
<dbReference type="PANTHER" id="PTHR31793:SF27">
    <property type="entry name" value="NOVEL THIOESTERASE SUPERFAMILY DOMAIN AND SAPOSIN A-TYPE DOMAIN CONTAINING PROTEIN (0610012H03RIK)"/>
    <property type="match status" value="1"/>
</dbReference>